<evidence type="ECO:0000313" key="1">
    <source>
        <dbReference type="EMBL" id="PQP94491.1"/>
    </source>
</evidence>
<protein>
    <submittedName>
        <fullName evidence="1">Uncharacterized protein</fullName>
    </submittedName>
</protein>
<reference evidence="1 2" key="1">
    <citation type="submission" date="2018-02" db="EMBL/GenBank/DDBJ databases">
        <title>Draft genome of wild Prunus yedoensis var. nudiflora.</title>
        <authorList>
            <person name="Baek S."/>
            <person name="Kim J.-H."/>
            <person name="Choi K."/>
            <person name="Kim G.-B."/>
            <person name="Cho A."/>
            <person name="Jang H."/>
            <person name="Shin C.-H."/>
            <person name="Yu H.-J."/>
            <person name="Mun J.-H."/>
        </authorList>
    </citation>
    <scope>NUCLEOTIDE SEQUENCE [LARGE SCALE GENOMIC DNA]</scope>
    <source>
        <strain evidence="2">cv. Jeju island</strain>
        <tissue evidence="1">Leaf</tissue>
    </source>
</reference>
<dbReference type="Proteomes" id="UP000250321">
    <property type="component" value="Unassembled WGS sequence"/>
</dbReference>
<gene>
    <name evidence="1" type="ORF">Pyn_35399</name>
</gene>
<comment type="caution">
    <text evidence="1">The sequence shown here is derived from an EMBL/GenBank/DDBJ whole genome shotgun (WGS) entry which is preliminary data.</text>
</comment>
<name>A0A314XKI5_PRUYE</name>
<keyword evidence="2" id="KW-1185">Reference proteome</keyword>
<dbReference type="EMBL" id="PJQY01002342">
    <property type="protein sequence ID" value="PQP94491.1"/>
    <property type="molecule type" value="Genomic_DNA"/>
</dbReference>
<proteinExistence type="predicted"/>
<dbReference type="AlphaFoldDB" id="A0A314XKI5"/>
<sequence length="81" mass="9212">MIWELCSLWTAKAYSFERRRGRSDSETLSMEAADWVITVSSFHSLGLIQSFTAILLPSLIGLYTADLIYYEGHWTWACTGS</sequence>
<evidence type="ECO:0000313" key="2">
    <source>
        <dbReference type="Proteomes" id="UP000250321"/>
    </source>
</evidence>
<organism evidence="1 2">
    <name type="scientific">Prunus yedoensis var. nudiflora</name>
    <dbReference type="NCBI Taxonomy" id="2094558"/>
    <lineage>
        <taxon>Eukaryota</taxon>
        <taxon>Viridiplantae</taxon>
        <taxon>Streptophyta</taxon>
        <taxon>Embryophyta</taxon>
        <taxon>Tracheophyta</taxon>
        <taxon>Spermatophyta</taxon>
        <taxon>Magnoliopsida</taxon>
        <taxon>eudicotyledons</taxon>
        <taxon>Gunneridae</taxon>
        <taxon>Pentapetalae</taxon>
        <taxon>rosids</taxon>
        <taxon>fabids</taxon>
        <taxon>Rosales</taxon>
        <taxon>Rosaceae</taxon>
        <taxon>Amygdaloideae</taxon>
        <taxon>Amygdaleae</taxon>
        <taxon>Prunus</taxon>
    </lineage>
</organism>
<accession>A0A314XKI5</accession>